<dbReference type="STRING" id="1764295.A0A5B8MVL8"/>
<evidence type="ECO:0000313" key="2">
    <source>
        <dbReference type="EMBL" id="QDZ24593.1"/>
    </source>
</evidence>
<dbReference type="OrthoDB" id="2014962at2759"/>
<dbReference type="PANTHER" id="PTHR31762">
    <property type="entry name" value="FAS-BINDING FACTOR-LIKE PROTEIN"/>
    <property type="match status" value="1"/>
</dbReference>
<dbReference type="GO" id="GO:0000911">
    <property type="term" value="P:cytokinesis by cell plate formation"/>
    <property type="evidence" value="ECO:0007669"/>
    <property type="project" value="InterPro"/>
</dbReference>
<organism evidence="2 3">
    <name type="scientific">Chloropicon primus</name>
    <dbReference type="NCBI Taxonomy" id="1764295"/>
    <lineage>
        <taxon>Eukaryota</taxon>
        <taxon>Viridiplantae</taxon>
        <taxon>Chlorophyta</taxon>
        <taxon>Chloropicophyceae</taxon>
        <taxon>Chloropicales</taxon>
        <taxon>Chloropicaceae</taxon>
        <taxon>Chloropicon</taxon>
    </lineage>
</organism>
<accession>A0A5B8MVL8</accession>
<dbReference type="PANTHER" id="PTHR31762:SF10">
    <property type="entry name" value="FAS-BINDING FACTOR-LIKE PROTEIN"/>
    <property type="match status" value="1"/>
</dbReference>
<gene>
    <name evidence="2" type="ORF">A3770_14p71110</name>
</gene>
<dbReference type="InterPro" id="IPR040321">
    <property type="entry name" value="SCD2-like"/>
</dbReference>
<dbReference type="EMBL" id="CP031047">
    <property type="protein sequence ID" value="QDZ24593.1"/>
    <property type="molecule type" value="Genomic_DNA"/>
</dbReference>
<evidence type="ECO:0000256" key="1">
    <source>
        <dbReference type="SAM" id="Coils"/>
    </source>
</evidence>
<name>A0A5B8MVL8_9CHLO</name>
<reference evidence="2 3" key="1">
    <citation type="submission" date="2018-07" db="EMBL/GenBank/DDBJ databases">
        <title>The complete nuclear genome of the prasinophyte Chloropicon primus (CCMP1205).</title>
        <authorList>
            <person name="Pombert J.-F."/>
            <person name="Otis C."/>
            <person name="Turmel M."/>
            <person name="Lemieux C."/>
        </authorList>
    </citation>
    <scope>NUCLEOTIDE SEQUENCE [LARGE SCALE GENOMIC DNA]</scope>
    <source>
        <strain evidence="2 3">CCMP1205</strain>
    </source>
</reference>
<evidence type="ECO:0000313" key="3">
    <source>
        <dbReference type="Proteomes" id="UP000316726"/>
    </source>
</evidence>
<proteinExistence type="predicted"/>
<keyword evidence="1" id="KW-0175">Coiled coil</keyword>
<feature type="coiled-coil region" evidence="1">
    <location>
        <begin position="1"/>
        <end position="101"/>
    </location>
</feature>
<dbReference type="AlphaFoldDB" id="A0A5B8MVL8"/>
<sequence>MNRAQNRKDLTQAAFKKVNSELKRLRSQFSKTKRENEILQQVKDSLSRRLQAEEQRNLQLTKESQRIRKESTSTSRYDSEIRELRTKLAIAEAEREAAQSLANVRVRHEKMFFLTEEETRELCFRWVLLYWYWSVAEKLGLFPQVASANAAHWGNILKTFPWVGSDGTGVSVSDVALLLRYPREGEAAAKGRGSSKVDGKAEEEAGVADRRYTLHDLINAETSLRSLYEMELDNRVHAQLVERTRAQILPVIRDLGNPFSSVSLDDLLLDSSLDTNLTFTHDYIIWIQLNRLWLGYVWGKACKKHIEPHLAEARRDLWWDRAQGELTCRDVIDVQQAVKELHALQIESQLWVSRSKASMEP</sequence>
<keyword evidence="3" id="KW-1185">Reference proteome</keyword>
<dbReference type="Proteomes" id="UP000316726">
    <property type="component" value="Chromosome 14"/>
</dbReference>
<protein>
    <submittedName>
        <fullName evidence="2">Uncharacterized protein</fullName>
    </submittedName>
</protein>